<gene>
    <name evidence="3" type="ORF">B0A48_17659</name>
</gene>
<dbReference type="InterPro" id="IPR046497">
    <property type="entry name" value="DUF6590"/>
</dbReference>
<dbReference type="AlphaFoldDB" id="A0A1V8SBM7"/>
<name>A0A1V8SBM7_9PEZI</name>
<dbReference type="OrthoDB" id="3559580at2759"/>
<feature type="compositionally biased region" description="Acidic residues" evidence="1">
    <location>
        <begin position="251"/>
        <end position="260"/>
    </location>
</feature>
<dbReference type="EMBL" id="NAJO01000067">
    <property type="protein sequence ID" value="OQN96407.1"/>
    <property type="molecule type" value="Genomic_DNA"/>
</dbReference>
<keyword evidence="4" id="KW-1185">Reference proteome</keyword>
<accession>A0A1V8SBM7</accession>
<sequence length="325" mass="34794">MTGTTRRPHPGNQLRPESLLSNEPARASSTKADNGGISDSVVMEGPNRGRVFSKCAVSLNLVRLPQHIDMVLYSPIVTYTSAKALAPGYLASEHGIIYSGERAPDRAHRLPDLLPQAVKVQLDDPSARLDAQTLVDYSAVHTIDHDLKVKSLGQIDDDSTAALLKQWKDVFIAKVPLAGSSPPRTDEGAVRRQLGGSTGTRQRAGRERSSSHHSDAYDAASLTNSIRDLHLAAVDEEERSDVDSGPSASESESDSDDDNAALEISQSTPNLHSGLAARGDGPESKSTANAVETAITALRRAGYTRQEAVAILGRASHVRKDRKRG</sequence>
<dbReference type="InParanoid" id="A0A1V8SBM7"/>
<organism evidence="3 4">
    <name type="scientific">Cryoendolithus antarcticus</name>
    <dbReference type="NCBI Taxonomy" id="1507870"/>
    <lineage>
        <taxon>Eukaryota</taxon>
        <taxon>Fungi</taxon>
        <taxon>Dikarya</taxon>
        <taxon>Ascomycota</taxon>
        <taxon>Pezizomycotina</taxon>
        <taxon>Dothideomycetes</taxon>
        <taxon>Dothideomycetidae</taxon>
        <taxon>Cladosporiales</taxon>
        <taxon>Cladosporiaceae</taxon>
        <taxon>Cryoendolithus</taxon>
    </lineage>
</organism>
<evidence type="ECO:0000313" key="3">
    <source>
        <dbReference type="EMBL" id="OQN96407.1"/>
    </source>
</evidence>
<evidence type="ECO:0000313" key="4">
    <source>
        <dbReference type="Proteomes" id="UP000192596"/>
    </source>
</evidence>
<feature type="region of interest" description="Disordered" evidence="1">
    <location>
        <begin position="177"/>
        <end position="221"/>
    </location>
</feature>
<feature type="compositionally biased region" description="Basic and acidic residues" evidence="1">
    <location>
        <begin position="204"/>
        <end position="216"/>
    </location>
</feature>
<feature type="region of interest" description="Disordered" evidence="1">
    <location>
        <begin position="235"/>
        <end position="288"/>
    </location>
</feature>
<feature type="domain" description="DUF6590" evidence="2">
    <location>
        <begin position="70"/>
        <end position="164"/>
    </location>
</feature>
<protein>
    <recommendedName>
        <fullName evidence="2">DUF6590 domain-containing protein</fullName>
    </recommendedName>
</protein>
<comment type="caution">
    <text evidence="3">The sequence shown here is derived from an EMBL/GenBank/DDBJ whole genome shotgun (WGS) entry which is preliminary data.</text>
</comment>
<dbReference type="Proteomes" id="UP000192596">
    <property type="component" value="Unassembled WGS sequence"/>
</dbReference>
<proteinExistence type="predicted"/>
<evidence type="ECO:0000259" key="2">
    <source>
        <dbReference type="Pfam" id="PF20233"/>
    </source>
</evidence>
<reference evidence="4" key="1">
    <citation type="submission" date="2017-03" db="EMBL/GenBank/DDBJ databases">
        <title>Genomes of endolithic fungi from Antarctica.</title>
        <authorList>
            <person name="Coleine C."/>
            <person name="Masonjones S."/>
            <person name="Stajich J.E."/>
        </authorList>
    </citation>
    <scope>NUCLEOTIDE SEQUENCE [LARGE SCALE GENOMIC DNA]</scope>
    <source>
        <strain evidence="4">CCFEE 5527</strain>
    </source>
</reference>
<evidence type="ECO:0000256" key="1">
    <source>
        <dbReference type="SAM" id="MobiDB-lite"/>
    </source>
</evidence>
<feature type="region of interest" description="Disordered" evidence="1">
    <location>
        <begin position="1"/>
        <end position="41"/>
    </location>
</feature>
<dbReference type="Pfam" id="PF20233">
    <property type="entry name" value="DUF6590"/>
    <property type="match status" value="1"/>
</dbReference>